<dbReference type="KEGG" id="aper:A0U91_13020"/>
<accession>A0A1U9LGU0</accession>
<dbReference type="SUPFAM" id="SSF46785">
    <property type="entry name" value="Winged helix' DNA-binding domain"/>
    <property type="match status" value="1"/>
</dbReference>
<dbReference type="RefSeq" id="WP_077931370.1">
    <property type="nucleotide sequence ID" value="NZ_CP014687.1"/>
</dbReference>
<dbReference type="InterPro" id="IPR036390">
    <property type="entry name" value="WH_DNA-bd_sf"/>
</dbReference>
<proteinExistence type="predicted"/>
<gene>
    <name evidence="1" type="ORF">A0U91_13020</name>
</gene>
<dbReference type="EMBL" id="CP014687">
    <property type="protein sequence ID" value="AQT05607.1"/>
    <property type="molecule type" value="Genomic_DNA"/>
</dbReference>
<evidence type="ECO:0000313" key="2">
    <source>
        <dbReference type="Proteomes" id="UP000189055"/>
    </source>
</evidence>
<dbReference type="AlphaFoldDB" id="A0A1U9LGU0"/>
<protein>
    <submittedName>
        <fullName evidence="1">Uncharacterized protein</fullName>
    </submittedName>
</protein>
<name>A0A1U9LGU0_9PROT</name>
<reference evidence="1 2" key="1">
    <citation type="submission" date="2016-03" db="EMBL/GenBank/DDBJ databases">
        <title>Acetic acid bacteria sequencing.</title>
        <authorList>
            <person name="Brandt J."/>
            <person name="Jakob F."/>
            <person name="Vogel R.F."/>
        </authorList>
    </citation>
    <scope>NUCLEOTIDE SEQUENCE [LARGE SCALE GENOMIC DNA]</scope>
    <source>
        <strain evidence="1 2">TMW2.1084</strain>
    </source>
</reference>
<organism evidence="1 2">
    <name type="scientific">Acetobacter persici</name>
    <dbReference type="NCBI Taxonomy" id="1076596"/>
    <lineage>
        <taxon>Bacteria</taxon>
        <taxon>Pseudomonadati</taxon>
        <taxon>Pseudomonadota</taxon>
        <taxon>Alphaproteobacteria</taxon>
        <taxon>Acetobacterales</taxon>
        <taxon>Acetobacteraceae</taxon>
        <taxon>Acetobacter</taxon>
    </lineage>
</organism>
<dbReference type="Proteomes" id="UP000189055">
    <property type="component" value="Chromosome"/>
</dbReference>
<sequence length="303" mass="34264">MHKVDIKPNAPDVAAVHTVETLVASPKFMECLTFCNETLLSIHQQLPREVRYVADMRRWIMTHGALKLNFAHQLDSRSPALTASNLYREVVHTGAVSPNTVTNYLKEIEHLGYIEALPRGDRRLRAYRMSTFSERMFYHYLTVHLNGLDILDGHKRSDAAQSDPKILTHMHPVFASLMLKDAAYYHPPASIAPLVHSTVGISVLNEMTRKADSEYYDEKEKVSVSLDSANAMAQRYGTSRGNIARLLAKVRAAGDYGQSDKGHWVSKQLLQEYYRWQASKLAHISAAYAHAFKAREISRVNTV</sequence>
<evidence type="ECO:0000313" key="1">
    <source>
        <dbReference type="EMBL" id="AQT05607.1"/>
    </source>
</evidence>